<dbReference type="GO" id="GO:0005634">
    <property type="term" value="C:nucleus"/>
    <property type="evidence" value="ECO:0007669"/>
    <property type="project" value="TreeGrafter"/>
</dbReference>
<feature type="compositionally biased region" description="Polar residues" evidence="1">
    <location>
        <begin position="307"/>
        <end position="324"/>
    </location>
</feature>
<reference evidence="3" key="1">
    <citation type="journal article" date="2023" name="BMC Genomics">
        <title>Chromosome-level genome assemblies of Cutaneotrichosporon spp. (Trichosporonales, Basidiomycota) reveal imbalanced evolution between nucleotide sequences and chromosome synteny.</title>
        <authorList>
            <person name="Kobayashi Y."/>
            <person name="Kayamori A."/>
            <person name="Aoki K."/>
            <person name="Shiwa Y."/>
            <person name="Matsutani M."/>
            <person name="Fujita N."/>
            <person name="Sugita T."/>
            <person name="Iwasaki W."/>
            <person name="Tanaka N."/>
            <person name="Takashima M."/>
        </authorList>
    </citation>
    <scope>NUCLEOTIDE SEQUENCE</scope>
    <source>
        <strain evidence="3">HIS016</strain>
    </source>
</reference>
<dbReference type="PANTHER" id="PTHR23099">
    <property type="entry name" value="TRANSCRIPTIONAL REGULATOR"/>
    <property type="match status" value="1"/>
</dbReference>
<dbReference type="PANTHER" id="PTHR23099:SF0">
    <property type="entry name" value="GERM CELL NUCLEAR ACIDIC PROTEIN"/>
    <property type="match status" value="1"/>
</dbReference>
<reference evidence="3" key="2">
    <citation type="submission" date="2023-06" db="EMBL/GenBank/DDBJ databases">
        <authorList>
            <person name="Kobayashi Y."/>
            <person name="Kayamori A."/>
            <person name="Aoki K."/>
            <person name="Shiwa Y."/>
            <person name="Fujita N."/>
            <person name="Sugita T."/>
            <person name="Iwasaki W."/>
            <person name="Tanaka N."/>
            <person name="Takashima M."/>
        </authorList>
    </citation>
    <scope>NUCLEOTIDE SEQUENCE</scope>
    <source>
        <strain evidence="3">HIS016</strain>
    </source>
</reference>
<keyword evidence="4" id="KW-1185">Reference proteome</keyword>
<evidence type="ECO:0000313" key="4">
    <source>
        <dbReference type="Proteomes" id="UP001222932"/>
    </source>
</evidence>
<dbReference type="EMBL" id="BTCM01000002">
    <property type="protein sequence ID" value="GMK55879.1"/>
    <property type="molecule type" value="Genomic_DNA"/>
</dbReference>
<sequence length="760" mass="82573">MPPRRDKRAARFPVNTFAPASPPPRPPRRRRPNLRAATSLPQSSSGDLSAPSSACSVPSTPTRARSRGEMLTSPRFDWDVPRPPPSDVDSDYPSLEFPSPLPSPGLPRVDFRSTPAPVVARGGAAFTPRPSRFRETSPSSPSRLGRKISLNNLGAAYAAVEAEQTLQYEAEEAVEELEDFDADGDSTFSSTISFPGLASFGVFPGRARLGAPAELLGAAEADAVSQAEDPLEPGEEEEEVVVEYELDEDEVDLKLDIRHLSLMSTSTANTSSSDGGSAPTTPGRNRDLTAPLVPTGAFSPALSAISTSTMSKSGSTDSLCSPTESIKILSPTSPPPLRAPSVPATPQHEETGYASDESDVIGPRRRLVGRRIIVSDDEDAPPRLRGLRGRIPAAISRLNASSEEDDAPEFLMDSSMDSVGSLREFILSDSEVEEDVADDGDDDEEEASSSEVDSDEPAAGDTLPIPVINLVSDSEDDRPSVPSPAVLTFSPPPPPVSVPDIGSLSLSEPATLAPPARPKPRKQMSPREWEAHRAKYAQALFDELDANVFESQLGRSGAGCPIKWDARINKSAGMAHRRATRHKDGSSSHEVWIALAPKVLTEERQIRDTLAHEMCHVAAWIISKELKNPHGKVFKTWGRKVMRARPDISVTTKHDYVINYKYEWQCTNVECRKIYKRHSKSIDTTRQVCGACRARLAPLFANKELTPYQQYVKAYMKTAQAVMPGATFGQISRALSDRWTAAKSASAAEHGEYWRDFSYP</sequence>
<protein>
    <recommendedName>
        <fullName evidence="2">SprT-like domain-containing protein</fullName>
    </recommendedName>
</protein>
<comment type="caution">
    <text evidence="3">The sequence shown here is derived from an EMBL/GenBank/DDBJ whole genome shotgun (WGS) entry which is preliminary data.</text>
</comment>
<dbReference type="SMART" id="SM00731">
    <property type="entry name" value="SprT"/>
    <property type="match status" value="1"/>
</dbReference>
<feature type="region of interest" description="Disordered" evidence="1">
    <location>
        <begin position="1"/>
        <end position="146"/>
    </location>
</feature>
<feature type="region of interest" description="Disordered" evidence="1">
    <location>
        <begin position="394"/>
        <end position="524"/>
    </location>
</feature>
<feature type="compositionally biased region" description="Low complexity" evidence="1">
    <location>
        <begin position="43"/>
        <end position="56"/>
    </location>
</feature>
<dbReference type="CDD" id="cd00084">
    <property type="entry name" value="HMG-box_SF"/>
    <property type="match status" value="1"/>
</dbReference>
<dbReference type="InterPro" id="IPR006640">
    <property type="entry name" value="SprT-like_domain"/>
</dbReference>
<accession>A0AAD3TSK8</accession>
<feature type="compositionally biased region" description="Polar residues" evidence="1">
    <location>
        <begin position="264"/>
        <end position="283"/>
    </location>
</feature>
<feature type="compositionally biased region" description="Acidic residues" evidence="1">
    <location>
        <begin position="430"/>
        <end position="458"/>
    </location>
</feature>
<name>A0AAD3TSK8_9TREE</name>
<evidence type="ECO:0000256" key="1">
    <source>
        <dbReference type="SAM" id="MobiDB-lite"/>
    </source>
</evidence>
<organism evidence="3 4">
    <name type="scientific">Cutaneotrichosporon spelunceum</name>
    <dbReference type="NCBI Taxonomy" id="1672016"/>
    <lineage>
        <taxon>Eukaryota</taxon>
        <taxon>Fungi</taxon>
        <taxon>Dikarya</taxon>
        <taxon>Basidiomycota</taxon>
        <taxon>Agaricomycotina</taxon>
        <taxon>Tremellomycetes</taxon>
        <taxon>Trichosporonales</taxon>
        <taxon>Trichosporonaceae</taxon>
        <taxon>Cutaneotrichosporon</taxon>
    </lineage>
</organism>
<feature type="compositionally biased region" description="Basic residues" evidence="1">
    <location>
        <begin position="1"/>
        <end position="10"/>
    </location>
</feature>
<feature type="region of interest" description="Disordered" evidence="1">
    <location>
        <begin position="264"/>
        <end position="295"/>
    </location>
</feature>
<evidence type="ECO:0000313" key="3">
    <source>
        <dbReference type="EMBL" id="GMK55879.1"/>
    </source>
</evidence>
<dbReference type="Pfam" id="PF10263">
    <property type="entry name" value="SprT-like"/>
    <property type="match status" value="1"/>
</dbReference>
<proteinExistence type="predicted"/>
<evidence type="ECO:0000259" key="2">
    <source>
        <dbReference type="SMART" id="SM00731"/>
    </source>
</evidence>
<feature type="domain" description="SprT-like" evidence="2">
    <location>
        <begin position="542"/>
        <end position="699"/>
    </location>
</feature>
<feature type="region of interest" description="Disordered" evidence="1">
    <location>
        <begin position="307"/>
        <end position="362"/>
    </location>
</feature>
<dbReference type="GO" id="GO:0006950">
    <property type="term" value="P:response to stress"/>
    <property type="evidence" value="ECO:0007669"/>
    <property type="project" value="UniProtKB-ARBA"/>
</dbReference>
<dbReference type="AlphaFoldDB" id="A0AAD3TSK8"/>
<dbReference type="Proteomes" id="UP001222932">
    <property type="component" value="Unassembled WGS sequence"/>
</dbReference>
<gene>
    <name evidence="3" type="ORF">CspeluHIS016_0209350</name>
</gene>